<evidence type="ECO:0000256" key="1">
    <source>
        <dbReference type="SAM" id="Coils"/>
    </source>
</evidence>
<dbReference type="EMBL" id="AP024488">
    <property type="protein sequence ID" value="BCS94547.1"/>
    <property type="molecule type" value="Genomic_DNA"/>
</dbReference>
<keyword evidence="2" id="KW-1133">Transmembrane helix</keyword>
<proteinExistence type="predicted"/>
<keyword evidence="1" id="KW-0175">Coiled coil</keyword>
<keyword evidence="2" id="KW-0812">Transmembrane</keyword>
<organism evidence="3 4">
    <name type="scientific">Desulfoluna limicola</name>
    <dbReference type="NCBI Taxonomy" id="2810562"/>
    <lineage>
        <taxon>Bacteria</taxon>
        <taxon>Pseudomonadati</taxon>
        <taxon>Thermodesulfobacteriota</taxon>
        <taxon>Desulfobacteria</taxon>
        <taxon>Desulfobacterales</taxon>
        <taxon>Desulfolunaceae</taxon>
        <taxon>Desulfoluna</taxon>
    </lineage>
</organism>
<evidence type="ECO:0000256" key="2">
    <source>
        <dbReference type="SAM" id="Phobius"/>
    </source>
</evidence>
<dbReference type="RefSeq" id="WP_236890857.1">
    <property type="nucleotide sequence ID" value="NZ_AP024488.1"/>
</dbReference>
<protein>
    <submittedName>
        <fullName evidence="3">Uncharacterized protein</fullName>
    </submittedName>
</protein>
<sequence length="186" mass="21465">MLQELNDSISILIQNHPLKFLYSGLAFTTSIYLYLTIYKSKQVLRSSKNQLLKIEDNIKTLNLQTTVKEQKIKQLTSDLQIIEDEINTGRAQLKSYTLSLNEKIDEIKNLRKEDLISAERTAEMIGDLFIKNNKPIDLHVTLTKIKEFQNENFITKLGYEKISSILTKDLVQSKRTMGSKLKQLVS</sequence>
<reference evidence="3 4" key="1">
    <citation type="submission" date="2021-02" db="EMBL/GenBank/DDBJ databases">
        <title>Complete genome of Desulfoluna sp. strain ASN36.</title>
        <authorList>
            <person name="Takahashi A."/>
            <person name="Kojima H."/>
            <person name="Fukui M."/>
        </authorList>
    </citation>
    <scope>NUCLEOTIDE SEQUENCE [LARGE SCALE GENOMIC DNA]</scope>
    <source>
        <strain evidence="3 4">ASN36</strain>
    </source>
</reference>
<name>A0ABM7PAN5_9BACT</name>
<feature type="coiled-coil region" evidence="1">
    <location>
        <begin position="44"/>
        <end position="113"/>
    </location>
</feature>
<evidence type="ECO:0000313" key="3">
    <source>
        <dbReference type="EMBL" id="BCS94547.1"/>
    </source>
</evidence>
<gene>
    <name evidence="3" type="ORF">DSLASN_01790</name>
</gene>
<evidence type="ECO:0000313" key="4">
    <source>
        <dbReference type="Proteomes" id="UP001320148"/>
    </source>
</evidence>
<dbReference type="Proteomes" id="UP001320148">
    <property type="component" value="Chromosome"/>
</dbReference>
<keyword evidence="4" id="KW-1185">Reference proteome</keyword>
<keyword evidence="2" id="KW-0472">Membrane</keyword>
<feature type="transmembrane region" description="Helical" evidence="2">
    <location>
        <begin position="20"/>
        <end position="38"/>
    </location>
</feature>
<accession>A0ABM7PAN5</accession>